<reference evidence="10 11" key="1">
    <citation type="submission" date="2020-08" db="EMBL/GenBank/DDBJ databases">
        <title>Genomic Encyclopedia of Type Strains, Phase III (KMG-III): the genomes of soil and plant-associated and newly described type strains.</title>
        <authorList>
            <person name="Whitman W."/>
        </authorList>
    </citation>
    <scope>NUCLEOTIDE SEQUENCE [LARGE SCALE GENOMIC DNA]</scope>
    <source>
        <strain evidence="10 11">CECT 5862</strain>
    </source>
</reference>
<dbReference type="PANTHER" id="PTHR42978">
    <property type="entry name" value="QUORUM-QUENCHING LACTONASE YTNP-RELATED-RELATED"/>
    <property type="match status" value="1"/>
</dbReference>
<evidence type="ECO:0000256" key="8">
    <source>
        <dbReference type="ARBA" id="ARBA00048505"/>
    </source>
</evidence>
<comment type="similarity">
    <text evidence="2">Belongs to the metallo-beta-lactamase superfamily.</text>
</comment>
<comment type="function">
    <text evidence="7">Counteracts the endogenous Pycsar antiviral defense system. Phosphodiesterase that enables metal-dependent hydrolysis of host cyclic nucleotide Pycsar defense signals such as cCMP and cUMP.</text>
</comment>
<feature type="domain" description="Metallo-beta-lactamase" evidence="9">
    <location>
        <begin position="52"/>
        <end position="285"/>
    </location>
</feature>
<evidence type="ECO:0000313" key="11">
    <source>
        <dbReference type="Proteomes" id="UP000570361"/>
    </source>
</evidence>
<sequence>MTLNATPMKHAEGTQGVNSEVLVELKLYAAGYCRHPEFLTLRGGSFKPVPFPAGFACIRHPLQGCILFDTGYSARFFEETKRFPAALYRMITPVTFDSQDSAMNQLLKDGIPAEEIRYVVLSHFHADHTAGLRDFPHARLLYKQEAYSTVNKLGTFASVRAGYLPGLLPDDFENRSLLVEETPRLQLPNDFPFEAGYDLFGDGSIIAVDVPGHAAGQIGLLLTTAEGAYFLCADAVWSSIAYRERRKPHAVARIIMDDPRSYDDSFERLCRLHEHYPHIRIIPSHCLEPLQMGIGEGKT</sequence>
<evidence type="ECO:0000313" key="10">
    <source>
        <dbReference type="EMBL" id="MBB3109688.1"/>
    </source>
</evidence>
<dbReference type="InterPro" id="IPR051013">
    <property type="entry name" value="MBL_superfamily_lactonases"/>
</dbReference>
<protein>
    <submittedName>
        <fullName evidence="10">Glyoxylase-like metal-dependent hydrolase (Beta-lactamase superfamily II)</fullName>
    </submittedName>
</protein>
<keyword evidence="11" id="KW-1185">Reference proteome</keyword>
<dbReference type="EMBL" id="JACHXK010000003">
    <property type="protein sequence ID" value="MBB3109688.1"/>
    <property type="molecule type" value="Genomic_DNA"/>
</dbReference>
<evidence type="ECO:0000256" key="4">
    <source>
        <dbReference type="ARBA" id="ARBA00022801"/>
    </source>
</evidence>
<dbReference type="InterPro" id="IPR001279">
    <property type="entry name" value="Metallo-B-lactamas"/>
</dbReference>
<evidence type="ECO:0000259" key="9">
    <source>
        <dbReference type="SMART" id="SM00849"/>
    </source>
</evidence>
<dbReference type="SUPFAM" id="SSF56281">
    <property type="entry name" value="Metallo-hydrolase/oxidoreductase"/>
    <property type="match status" value="1"/>
</dbReference>
<organism evidence="10 11">
    <name type="scientific">Paenibacillus phyllosphaerae</name>
    <dbReference type="NCBI Taxonomy" id="274593"/>
    <lineage>
        <taxon>Bacteria</taxon>
        <taxon>Bacillati</taxon>
        <taxon>Bacillota</taxon>
        <taxon>Bacilli</taxon>
        <taxon>Bacillales</taxon>
        <taxon>Paenibacillaceae</taxon>
        <taxon>Paenibacillus</taxon>
    </lineage>
</organism>
<dbReference type="AlphaFoldDB" id="A0A7W5AVX7"/>
<dbReference type="Pfam" id="PF00753">
    <property type="entry name" value="Lactamase_B"/>
    <property type="match status" value="1"/>
</dbReference>
<keyword evidence="3" id="KW-0479">Metal-binding</keyword>
<dbReference type="GO" id="GO:0046872">
    <property type="term" value="F:metal ion binding"/>
    <property type="evidence" value="ECO:0007669"/>
    <property type="project" value="UniProtKB-KW"/>
</dbReference>
<dbReference type="GO" id="GO:0016787">
    <property type="term" value="F:hydrolase activity"/>
    <property type="evidence" value="ECO:0007669"/>
    <property type="project" value="UniProtKB-KW"/>
</dbReference>
<comment type="caution">
    <text evidence="10">The sequence shown here is derived from an EMBL/GenBank/DDBJ whole genome shotgun (WGS) entry which is preliminary data.</text>
</comment>
<evidence type="ECO:0000256" key="5">
    <source>
        <dbReference type="ARBA" id="ARBA00022833"/>
    </source>
</evidence>
<comment type="catalytic activity">
    <reaction evidence="8">
        <text>3',5'-cyclic UMP + H2O = UMP + H(+)</text>
        <dbReference type="Rhea" id="RHEA:70575"/>
        <dbReference type="ChEBI" id="CHEBI:15377"/>
        <dbReference type="ChEBI" id="CHEBI:15378"/>
        <dbReference type="ChEBI" id="CHEBI:57865"/>
        <dbReference type="ChEBI" id="CHEBI:184387"/>
    </reaction>
    <physiologicalReaction direction="left-to-right" evidence="8">
        <dbReference type="Rhea" id="RHEA:70576"/>
    </physiologicalReaction>
</comment>
<evidence type="ECO:0000256" key="1">
    <source>
        <dbReference type="ARBA" id="ARBA00001947"/>
    </source>
</evidence>
<dbReference type="SMART" id="SM00849">
    <property type="entry name" value="Lactamase_B"/>
    <property type="match status" value="1"/>
</dbReference>
<dbReference type="Gene3D" id="3.60.15.10">
    <property type="entry name" value="Ribonuclease Z/Hydroxyacylglutathione hydrolase-like"/>
    <property type="match status" value="1"/>
</dbReference>
<evidence type="ECO:0000256" key="7">
    <source>
        <dbReference type="ARBA" id="ARBA00034301"/>
    </source>
</evidence>
<evidence type="ECO:0000256" key="6">
    <source>
        <dbReference type="ARBA" id="ARBA00034221"/>
    </source>
</evidence>
<evidence type="ECO:0000256" key="2">
    <source>
        <dbReference type="ARBA" id="ARBA00007749"/>
    </source>
</evidence>
<gene>
    <name evidence="10" type="ORF">FHS18_001751</name>
</gene>
<proteinExistence type="inferred from homology"/>
<dbReference type="RefSeq" id="WP_246427540.1">
    <property type="nucleotide sequence ID" value="NZ_JACHXK010000003.1"/>
</dbReference>
<name>A0A7W5AVX7_9BACL</name>
<comment type="catalytic activity">
    <reaction evidence="6">
        <text>3',5'-cyclic CMP + H2O = CMP + H(+)</text>
        <dbReference type="Rhea" id="RHEA:72675"/>
        <dbReference type="ChEBI" id="CHEBI:15377"/>
        <dbReference type="ChEBI" id="CHEBI:15378"/>
        <dbReference type="ChEBI" id="CHEBI:58003"/>
        <dbReference type="ChEBI" id="CHEBI:60377"/>
    </reaction>
    <physiologicalReaction direction="left-to-right" evidence="6">
        <dbReference type="Rhea" id="RHEA:72676"/>
    </physiologicalReaction>
</comment>
<keyword evidence="4 10" id="KW-0378">Hydrolase</keyword>
<dbReference type="CDD" id="cd07730">
    <property type="entry name" value="metallo-hydrolase-like_MBL-fold"/>
    <property type="match status" value="1"/>
</dbReference>
<evidence type="ECO:0000256" key="3">
    <source>
        <dbReference type="ARBA" id="ARBA00022723"/>
    </source>
</evidence>
<accession>A0A7W5AVX7</accession>
<keyword evidence="5" id="KW-0862">Zinc</keyword>
<comment type="cofactor">
    <cofactor evidence="1">
        <name>Zn(2+)</name>
        <dbReference type="ChEBI" id="CHEBI:29105"/>
    </cofactor>
</comment>
<dbReference type="InterPro" id="IPR036866">
    <property type="entry name" value="RibonucZ/Hydroxyglut_hydro"/>
</dbReference>
<dbReference type="PANTHER" id="PTHR42978:SF2">
    <property type="entry name" value="102 KBASES UNSTABLE REGION: FROM 1 TO 119443"/>
    <property type="match status" value="1"/>
</dbReference>
<dbReference type="Proteomes" id="UP000570361">
    <property type="component" value="Unassembled WGS sequence"/>
</dbReference>